<dbReference type="GeneTree" id="ENSGT00390000001471"/>
<accession>A0A8W4FQC6</accession>
<feature type="compositionally biased region" description="Polar residues" evidence="1">
    <location>
        <begin position="22"/>
        <end position="36"/>
    </location>
</feature>
<feature type="region of interest" description="Disordered" evidence="1">
    <location>
        <begin position="1"/>
        <end position="156"/>
    </location>
</feature>
<evidence type="ECO:0000313" key="3">
    <source>
        <dbReference type="Proteomes" id="UP000008227"/>
    </source>
</evidence>
<name>A0A8W4FQC6_PIG</name>
<reference evidence="2" key="3">
    <citation type="submission" date="2025-09" db="UniProtKB">
        <authorList>
            <consortium name="Ensembl"/>
        </authorList>
    </citation>
    <scope>IDENTIFICATION</scope>
</reference>
<feature type="compositionally biased region" description="Basic residues" evidence="1">
    <location>
        <begin position="109"/>
        <end position="118"/>
    </location>
</feature>
<dbReference type="PANTHER" id="PTHR40139:SF1">
    <property type="entry name" value="PROTEIN TNT"/>
    <property type="match status" value="1"/>
</dbReference>
<dbReference type="Proteomes" id="UP000008227">
    <property type="component" value="Chromosome 3"/>
</dbReference>
<reference evidence="2" key="2">
    <citation type="submission" date="2025-08" db="UniProtKB">
        <authorList>
            <consortium name="Ensembl"/>
        </authorList>
    </citation>
    <scope>IDENTIFICATION</scope>
</reference>
<keyword evidence="3" id="KW-1185">Reference proteome</keyword>
<proteinExistence type="predicted"/>
<reference evidence="2" key="1">
    <citation type="journal article" date="2020" name="Gigascience">
        <title>An improved pig reference genome sequence to enable pig genetics and genomics research.</title>
        <authorList>
            <person name="Warr A."/>
            <person name="Affara N."/>
            <person name="Aken B."/>
            <person name="Beiki H."/>
            <person name="Bickhart D.M."/>
            <person name="Billis K."/>
            <person name="Chow W."/>
            <person name="Eory L."/>
            <person name="Finlayson H.A."/>
            <person name="Flicek P."/>
            <person name="Giron C.G."/>
            <person name="Griffin D.K."/>
            <person name="Hall R."/>
            <person name="Hannum G."/>
            <person name="Hourlier T."/>
            <person name="Howe K."/>
            <person name="Hume D.A."/>
            <person name="Izuogu O."/>
            <person name="Kim K."/>
            <person name="Koren S."/>
            <person name="Liu H."/>
            <person name="Manchanda N."/>
            <person name="Martin F.J."/>
            <person name="Nonneman D.J."/>
            <person name="O'Connor R.E."/>
            <person name="Phillippy A.M."/>
            <person name="Rohrer G.A."/>
            <person name="Rosen B.D."/>
            <person name="Rund L.A."/>
            <person name="Sargent C.A."/>
            <person name="Schook L.B."/>
            <person name="Schroeder S.G."/>
            <person name="Schwartz A.S."/>
            <person name="Skinner B.M."/>
            <person name="Talbot R."/>
            <person name="Tseng E."/>
            <person name="Tuggle C.K."/>
            <person name="Watson M."/>
            <person name="Smith T.P.L."/>
            <person name="Archibald A.L."/>
        </authorList>
    </citation>
    <scope>NUCLEOTIDE SEQUENCE [LARGE SCALE GENOMIC DNA]</scope>
    <source>
        <strain evidence="2">Duroc</strain>
    </source>
</reference>
<dbReference type="Ensembl" id="ENSSSCT00000091604.2">
    <property type="protein sequence ID" value="ENSSSCP00000081204.1"/>
    <property type="gene ID" value="ENSSSCG00000043923.2"/>
</dbReference>
<organism evidence="2 3">
    <name type="scientific">Sus scrofa</name>
    <name type="common">Pig</name>
    <dbReference type="NCBI Taxonomy" id="9823"/>
    <lineage>
        <taxon>Eukaryota</taxon>
        <taxon>Metazoa</taxon>
        <taxon>Chordata</taxon>
        <taxon>Craniata</taxon>
        <taxon>Vertebrata</taxon>
        <taxon>Euteleostomi</taxon>
        <taxon>Mammalia</taxon>
        <taxon>Eutheria</taxon>
        <taxon>Laurasiatheria</taxon>
        <taxon>Artiodactyla</taxon>
        <taxon>Suina</taxon>
        <taxon>Suidae</taxon>
        <taxon>Sus</taxon>
    </lineage>
</organism>
<dbReference type="InterPro" id="IPR031520">
    <property type="entry name" value="DUF4694"/>
</dbReference>
<dbReference type="AlphaFoldDB" id="A0A8W4FQC6"/>
<dbReference type="Pfam" id="PF15765">
    <property type="entry name" value="DUF4694"/>
    <property type="match status" value="1"/>
</dbReference>
<evidence type="ECO:0000313" key="2">
    <source>
        <dbReference type="Ensembl" id="ENSSSCP00000081204.1"/>
    </source>
</evidence>
<feature type="compositionally biased region" description="Low complexity" evidence="1">
    <location>
        <begin position="74"/>
        <end position="91"/>
    </location>
</feature>
<feature type="compositionally biased region" description="Basic and acidic residues" evidence="1">
    <location>
        <begin position="44"/>
        <end position="59"/>
    </location>
</feature>
<protein>
    <submittedName>
        <fullName evidence="2">Chromosome 16 open reading frame 82</fullName>
    </submittedName>
</protein>
<dbReference type="PANTHER" id="PTHR40139">
    <property type="entry name" value="PROTEIN TNT"/>
    <property type="match status" value="1"/>
</dbReference>
<evidence type="ECO:0000256" key="1">
    <source>
        <dbReference type="SAM" id="MobiDB-lite"/>
    </source>
</evidence>
<sequence length="156" mass="16494">MEKPTQLPPTFLQDKQGASPASHAQGQGPGLQSPSLEPQFPARPRHDAGVTQEPLRDSGSHLGNTWSHESDVPSLQSSSLEQSSDVSRLSSGYAGDEESSEVSLLGSGRHVRLNRRLHTQAGGAPTGQVCATYSPRQVKSRLASRADSAVQTGGEK</sequence>
<gene>
    <name evidence="2" type="primary">C16orf82</name>
</gene>